<reference evidence="2 3" key="1">
    <citation type="submission" date="2016-05" db="EMBL/GenBank/DDBJ databases">
        <title>First whole genome sequencing of Entamoeba histolytica HM1:IMSS-clone-6.</title>
        <authorList>
            <person name="Mukherjee Avik.K."/>
            <person name="Izumyama S."/>
            <person name="Nakada-Tsukui K."/>
            <person name="Nozaki T."/>
        </authorList>
    </citation>
    <scope>NUCLEOTIDE SEQUENCE [LARGE SCALE GENOMIC DNA]</scope>
    <source>
        <strain evidence="2 3">HM1:IMSS clone 6</strain>
    </source>
</reference>
<dbReference type="VEuPathDB" id="AmoebaDB:EHI7A_011060"/>
<dbReference type="VEuPathDB" id="AmoebaDB:EHI_024370"/>
<dbReference type="EMBL" id="BDEQ01000001">
    <property type="protein sequence ID" value="GAT94670.1"/>
    <property type="molecule type" value="Genomic_DNA"/>
</dbReference>
<evidence type="ECO:0000313" key="3">
    <source>
        <dbReference type="Proteomes" id="UP000078387"/>
    </source>
</evidence>
<organism evidence="2 3">
    <name type="scientific">Entamoeba histolytica</name>
    <dbReference type="NCBI Taxonomy" id="5759"/>
    <lineage>
        <taxon>Eukaryota</taxon>
        <taxon>Amoebozoa</taxon>
        <taxon>Evosea</taxon>
        <taxon>Archamoebae</taxon>
        <taxon>Mastigamoebida</taxon>
        <taxon>Entamoebidae</taxon>
        <taxon>Entamoeba</taxon>
    </lineage>
</organism>
<proteinExistence type="predicted"/>
<accession>A0A5K1TY42</accession>
<feature type="transmembrane region" description="Helical" evidence="1">
    <location>
        <begin position="181"/>
        <end position="202"/>
    </location>
</feature>
<dbReference type="VEuPathDB" id="AmoebaDB:EHI8A_008070"/>
<dbReference type="AlphaFoldDB" id="A0A5K1TY42"/>
<evidence type="ECO:0000256" key="1">
    <source>
        <dbReference type="SAM" id="Phobius"/>
    </source>
</evidence>
<feature type="transmembrane region" description="Helical" evidence="1">
    <location>
        <begin position="7"/>
        <end position="31"/>
    </location>
</feature>
<sequence>MGCSSCLTFCVSGVGIILSILAIIFGLLQVISTSKMNDFDIQDAQIDIITSYVSIAFSGVILIVFIIVTCISCFNNRVVKMIIAVLVVIVGVLCVGGIICFGGVGYKNMYKSSFEELWNKVQNIIMSYAFEQYYSCCGYNKVTKVCGCYLNENYTTDECNTSCYDRIIKPLGIFFFLSSGVYLFITITAVILTILLFISVFCHRAKGYYNQL</sequence>
<feature type="transmembrane region" description="Helical" evidence="1">
    <location>
        <begin position="81"/>
        <end position="104"/>
    </location>
</feature>
<keyword evidence="1" id="KW-0472">Membrane</keyword>
<gene>
    <name evidence="2" type="ORF">CL6EHI_024370</name>
</gene>
<dbReference type="OMA" id="DECNTTC"/>
<dbReference type="Proteomes" id="UP000078387">
    <property type="component" value="Unassembled WGS sequence"/>
</dbReference>
<evidence type="ECO:0008006" key="4">
    <source>
        <dbReference type="Google" id="ProtNLM"/>
    </source>
</evidence>
<keyword evidence="1" id="KW-0812">Transmembrane</keyword>
<protein>
    <recommendedName>
        <fullName evidence="4">Tetraspanin family protein</fullName>
    </recommendedName>
</protein>
<feature type="transmembrane region" description="Helical" evidence="1">
    <location>
        <begin position="51"/>
        <end position="74"/>
    </location>
</feature>
<evidence type="ECO:0000313" key="2">
    <source>
        <dbReference type="EMBL" id="GAT94670.1"/>
    </source>
</evidence>
<dbReference type="VEuPathDB" id="AmoebaDB:EHI5A_023010"/>
<name>A0A5K1TY42_ENTHI</name>
<keyword evidence="1" id="KW-1133">Transmembrane helix</keyword>
<comment type="caution">
    <text evidence="2">The sequence shown here is derived from an EMBL/GenBank/DDBJ whole genome shotgun (WGS) entry which is preliminary data.</text>
</comment>
<dbReference type="VEuPathDB" id="AmoebaDB:KM1_025740"/>